<comment type="caution">
    <text evidence="2">The sequence shown here is derived from an EMBL/GenBank/DDBJ whole genome shotgun (WGS) entry which is preliminary data.</text>
</comment>
<name>A0A7W7QH77_9ACTN</name>
<protein>
    <recommendedName>
        <fullName evidence="4">Cytochrome P450</fullName>
    </recommendedName>
</protein>
<keyword evidence="3" id="KW-1185">Reference proteome</keyword>
<dbReference type="AlphaFoldDB" id="A0A7W7QH77"/>
<dbReference type="InterPro" id="IPR001128">
    <property type="entry name" value="Cyt_P450"/>
</dbReference>
<dbReference type="InterPro" id="IPR036396">
    <property type="entry name" value="Cyt_P450_sf"/>
</dbReference>
<accession>A0A7W7QH77</accession>
<dbReference type="PANTHER" id="PTHR46696:SF1">
    <property type="entry name" value="CYTOCHROME P450 YJIB-RELATED"/>
    <property type="match status" value="1"/>
</dbReference>
<dbReference type="Gene3D" id="1.10.630.10">
    <property type="entry name" value="Cytochrome P450"/>
    <property type="match status" value="1"/>
</dbReference>
<dbReference type="GO" id="GO:0020037">
    <property type="term" value="F:heme binding"/>
    <property type="evidence" value="ECO:0007669"/>
    <property type="project" value="InterPro"/>
</dbReference>
<dbReference type="InterPro" id="IPR002397">
    <property type="entry name" value="Cyt_P450_B"/>
</dbReference>
<dbReference type="RefSeq" id="WP_184712336.1">
    <property type="nucleotide sequence ID" value="NZ_JACHJP010000001.1"/>
</dbReference>
<dbReference type="Pfam" id="PF00067">
    <property type="entry name" value="p450"/>
    <property type="match status" value="1"/>
</dbReference>
<comment type="similarity">
    <text evidence="1">Belongs to the cytochrome P450 family.</text>
</comment>
<evidence type="ECO:0000313" key="3">
    <source>
        <dbReference type="Proteomes" id="UP000552644"/>
    </source>
</evidence>
<evidence type="ECO:0008006" key="4">
    <source>
        <dbReference type="Google" id="ProtNLM"/>
    </source>
</evidence>
<evidence type="ECO:0000256" key="1">
    <source>
        <dbReference type="ARBA" id="ARBA00010617"/>
    </source>
</evidence>
<dbReference type="SUPFAM" id="SSF48264">
    <property type="entry name" value="Cytochrome P450"/>
    <property type="match status" value="1"/>
</dbReference>
<dbReference type="GO" id="GO:0004497">
    <property type="term" value="F:monooxygenase activity"/>
    <property type="evidence" value="ECO:0007669"/>
    <property type="project" value="InterPro"/>
</dbReference>
<dbReference type="PANTHER" id="PTHR46696">
    <property type="entry name" value="P450, PUTATIVE (EUROFUNG)-RELATED"/>
    <property type="match status" value="1"/>
</dbReference>
<reference evidence="2 3" key="1">
    <citation type="submission" date="2020-08" db="EMBL/GenBank/DDBJ databases">
        <title>Genomic Encyclopedia of Type Strains, Phase III (KMG-III): the genomes of soil and plant-associated and newly described type strains.</title>
        <authorList>
            <person name="Whitman W."/>
        </authorList>
    </citation>
    <scope>NUCLEOTIDE SEQUENCE [LARGE SCALE GENOMIC DNA]</scope>
    <source>
        <strain evidence="2 3">CECT 8840</strain>
    </source>
</reference>
<dbReference type="PRINTS" id="PR00359">
    <property type="entry name" value="BP450"/>
</dbReference>
<dbReference type="EMBL" id="JACHJP010000001">
    <property type="protein sequence ID" value="MBB4913577.1"/>
    <property type="molecule type" value="Genomic_DNA"/>
</dbReference>
<gene>
    <name evidence="2" type="ORF">FHS44_000649</name>
</gene>
<proteinExistence type="inferred from homology"/>
<sequence length="395" mass="43873">MPNTAKAPVADWFTLDQLHDDPYPIYARLRREAPIAWVPATGGYFLTSYQACRDVNLDQRIFTATRDYTRRYSMGASMLHKDDPEHAVERKAFGGVLKPNAINRDWNRIFAENARRYLGELREAGPGADLVEHFSGPFAAECLREMLGFQNAAHEDVHRWSQTIMDGNSNSDDDEAVWERYRRSGEEIDAALDEMIPRLRSNPDGSLISALVNGPEPMSLESVRANVKMTVGGGVKEPRDTLVIAMWGLLSHPDQLDQVRNDPGAATLAFDEAVRWVSPIGMYPRKATRPTTLAGIDLPEGANLGVVIASANRDETVFANGEEFDLNRERKPHLAFANGAHICAGQHAAKAMIGRVALPTLLAGLPGLRPAQDTEPRSGGWIFRRIHELRLTWDA</sequence>
<dbReference type="GO" id="GO:0016705">
    <property type="term" value="F:oxidoreductase activity, acting on paired donors, with incorporation or reduction of molecular oxygen"/>
    <property type="evidence" value="ECO:0007669"/>
    <property type="project" value="InterPro"/>
</dbReference>
<dbReference type="Proteomes" id="UP000552644">
    <property type="component" value="Unassembled WGS sequence"/>
</dbReference>
<evidence type="ECO:0000313" key="2">
    <source>
        <dbReference type="EMBL" id="MBB4913577.1"/>
    </source>
</evidence>
<organism evidence="2 3">
    <name type="scientific">Streptosporangium saharense</name>
    <dbReference type="NCBI Taxonomy" id="1706840"/>
    <lineage>
        <taxon>Bacteria</taxon>
        <taxon>Bacillati</taxon>
        <taxon>Actinomycetota</taxon>
        <taxon>Actinomycetes</taxon>
        <taxon>Streptosporangiales</taxon>
        <taxon>Streptosporangiaceae</taxon>
        <taxon>Streptosporangium</taxon>
    </lineage>
</organism>
<dbReference type="GO" id="GO:0005506">
    <property type="term" value="F:iron ion binding"/>
    <property type="evidence" value="ECO:0007669"/>
    <property type="project" value="InterPro"/>
</dbReference>